<dbReference type="AlphaFoldDB" id="A0A368VXE3"/>
<dbReference type="EMBL" id="QPJD01000012">
    <property type="protein sequence ID" value="RCW44222.1"/>
    <property type="molecule type" value="Genomic_DNA"/>
</dbReference>
<dbReference type="RefSeq" id="WP_114381783.1">
    <property type="nucleotide sequence ID" value="NZ_QPJD01000012.1"/>
</dbReference>
<dbReference type="Proteomes" id="UP000252415">
    <property type="component" value="Unassembled WGS sequence"/>
</dbReference>
<reference evidence="1 2" key="1">
    <citation type="submission" date="2018-07" db="EMBL/GenBank/DDBJ databases">
        <title>Genomic Encyclopedia of Type Strains, Phase III (KMG-III): the genomes of soil and plant-associated and newly described type strains.</title>
        <authorList>
            <person name="Whitman W."/>
        </authorList>
    </citation>
    <scope>NUCLEOTIDE SEQUENCE [LARGE SCALE GENOMIC DNA]</scope>
    <source>
        <strain evidence="1 2">CECT 7506</strain>
    </source>
</reference>
<organism evidence="1 2">
    <name type="scientific">Paenibacillus prosopidis</name>
    <dbReference type="NCBI Taxonomy" id="630520"/>
    <lineage>
        <taxon>Bacteria</taxon>
        <taxon>Bacillati</taxon>
        <taxon>Bacillota</taxon>
        <taxon>Bacilli</taxon>
        <taxon>Bacillales</taxon>
        <taxon>Paenibacillaceae</taxon>
        <taxon>Paenibacillus</taxon>
    </lineage>
</organism>
<protein>
    <submittedName>
        <fullName evidence="1">Uncharacterized protein</fullName>
    </submittedName>
</protein>
<accession>A0A368VXE3</accession>
<name>A0A368VXE3_9BACL</name>
<evidence type="ECO:0000313" key="2">
    <source>
        <dbReference type="Proteomes" id="UP000252415"/>
    </source>
</evidence>
<evidence type="ECO:0000313" key="1">
    <source>
        <dbReference type="EMBL" id="RCW44222.1"/>
    </source>
</evidence>
<keyword evidence="2" id="KW-1185">Reference proteome</keyword>
<comment type="caution">
    <text evidence="1">The sequence shown here is derived from an EMBL/GenBank/DDBJ whole genome shotgun (WGS) entry which is preliminary data.</text>
</comment>
<gene>
    <name evidence="1" type="ORF">DFP97_11286</name>
</gene>
<proteinExistence type="predicted"/>
<sequence>MYVYGELEIKAGTSQIGSVDVTSLPALPAGTNNIGDVDLASVPVVGAHGNAWNAAAVLANGTSPGIDCQFTANVTAFGSVDAATDISVEVSQNGVNWYNSFLKAVLAGAGHFYISVPNLGARHVRLSSSAAATITATIAGKG</sequence>